<reference evidence="3" key="1">
    <citation type="submission" date="2020-05" db="EMBL/GenBank/DDBJ databases">
        <authorList>
            <person name="Chiriac C."/>
            <person name="Salcher M."/>
            <person name="Ghai R."/>
            <person name="Kavagutti S V."/>
        </authorList>
    </citation>
    <scope>NUCLEOTIDE SEQUENCE</scope>
</reference>
<evidence type="ECO:0000256" key="1">
    <source>
        <dbReference type="SAM" id="Phobius"/>
    </source>
</evidence>
<dbReference type="AlphaFoldDB" id="A0A6J7RSU3"/>
<sequence>MATHLRQSLRDFEAKFRAEIRADRVRRHEIHERAETRIRVRRLDRQHRHGTLRFGMLVLLLIATAVVVTVAMFETLYIVMG</sequence>
<organism evidence="3">
    <name type="scientific">freshwater metagenome</name>
    <dbReference type="NCBI Taxonomy" id="449393"/>
    <lineage>
        <taxon>unclassified sequences</taxon>
        <taxon>metagenomes</taxon>
        <taxon>ecological metagenomes</taxon>
    </lineage>
</organism>
<protein>
    <submittedName>
        <fullName evidence="3">Unannotated protein</fullName>
    </submittedName>
</protein>
<evidence type="ECO:0000313" key="2">
    <source>
        <dbReference type="EMBL" id="CAB4347620.1"/>
    </source>
</evidence>
<feature type="transmembrane region" description="Helical" evidence="1">
    <location>
        <begin position="51"/>
        <end position="73"/>
    </location>
</feature>
<keyword evidence="1" id="KW-0472">Membrane</keyword>
<name>A0A6J7RSU3_9ZZZZ</name>
<dbReference type="EMBL" id="CAESAO010000241">
    <property type="protein sequence ID" value="CAB4347620.1"/>
    <property type="molecule type" value="Genomic_DNA"/>
</dbReference>
<evidence type="ECO:0000313" key="3">
    <source>
        <dbReference type="EMBL" id="CAB5031480.1"/>
    </source>
</evidence>
<keyword evidence="1" id="KW-1133">Transmembrane helix</keyword>
<dbReference type="EMBL" id="CAFBPX010000045">
    <property type="protein sequence ID" value="CAB5031480.1"/>
    <property type="molecule type" value="Genomic_DNA"/>
</dbReference>
<accession>A0A6J7RSU3</accession>
<proteinExistence type="predicted"/>
<keyword evidence="1" id="KW-0812">Transmembrane</keyword>
<gene>
    <name evidence="2" type="ORF">UFOPK3522_01764</name>
    <name evidence="3" type="ORF">UFOPK4175_00373</name>
</gene>